<name>A0A8S1NXS1_9CILI</name>
<sequence>MMLENSFKIIPYALFFYMCVQTNKLNFQLDSQPEESMDSKVKKGKPAIDLTQVLVYELKSRKTIHFQLYQVYQDSVQLSQQQKIDKIVKNWQKEEAKNKKFISYSQF</sequence>
<dbReference type="EMBL" id="CAJJDN010000062">
    <property type="protein sequence ID" value="CAD8094405.1"/>
    <property type="molecule type" value="Genomic_DNA"/>
</dbReference>
<gene>
    <name evidence="1" type="ORF">PSON_ATCC_30995.1.T0620186</name>
</gene>
<comment type="caution">
    <text evidence="1">The sequence shown here is derived from an EMBL/GenBank/DDBJ whole genome shotgun (WGS) entry which is preliminary data.</text>
</comment>
<protein>
    <submittedName>
        <fullName evidence="1">Uncharacterized protein</fullName>
    </submittedName>
</protein>
<proteinExistence type="predicted"/>
<reference evidence="1" key="1">
    <citation type="submission" date="2021-01" db="EMBL/GenBank/DDBJ databases">
        <authorList>
            <consortium name="Genoscope - CEA"/>
            <person name="William W."/>
        </authorList>
    </citation>
    <scope>NUCLEOTIDE SEQUENCE</scope>
</reference>
<organism evidence="1 2">
    <name type="scientific">Paramecium sonneborni</name>
    <dbReference type="NCBI Taxonomy" id="65129"/>
    <lineage>
        <taxon>Eukaryota</taxon>
        <taxon>Sar</taxon>
        <taxon>Alveolata</taxon>
        <taxon>Ciliophora</taxon>
        <taxon>Intramacronucleata</taxon>
        <taxon>Oligohymenophorea</taxon>
        <taxon>Peniculida</taxon>
        <taxon>Parameciidae</taxon>
        <taxon>Paramecium</taxon>
    </lineage>
</organism>
<keyword evidence="2" id="KW-1185">Reference proteome</keyword>
<evidence type="ECO:0000313" key="1">
    <source>
        <dbReference type="EMBL" id="CAD8094405.1"/>
    </source>
</evidence>
<dbReference type="AlphaFoldDB" id="A0A8S1NXS1"/>
<evidence type="ECO:0000313" key="2">
    <source>
        <dbReference type="Proteomes" id="UP000692954"/>
    </source>
</evidence>
<accession>A0A8S1NXS1</accession>
<dbReference type="Proteomes" id="UP000692954">
    <property type="component" value="Unassembled WGS sequence"/>
</dbReference>